<dbReference type="InterPro" id="IPR018294">
    <property type="entry name" value="ISPD_synthase_CS"/>
</dbReference>
<feature type="site" description="Transition state stabilizer" evidence="14">
    <location>
        <position position="418"/>
    </location>
</feature>
<keyword evidence="9 14" id="KW-0548">Nucleotidyltransferase</keyword>
<dbReference type="SUPFAM" id="SSF53448">
    <property type="entry name" value="Nucleotide-diphospho-sugar transferases"/>
    <property type="match status" value="1"/>
</dbReference>
<comment type="similarity">
    <text evidence="6">Belongs to the IspF family.</text>
</comment>
<feature type="site" description="Positions MEP for the nucleophilic attack" evidence="14">
    <location>
        <position position="256"/>
    </location>
</feature>
<dbReference type="PROSITE" id="PS01350">
    <property type="entry name" value="ISPF"/>
    <property type="match status" value="1"/>
</dbReference>
<evidence type="ECO:0000256" key="2">
    <source>
        <dbReference type="ARBA" id="ARBA00001282"/>
    </source>
</evidence>
<dbReference type="Pfam" id="PF02542">
    <property type="entry name" value="YgbB"/>
    <property type="match status" value="1"/>
</dbReference>
<dbReference type="GO" id="GO:0046872">
    <property type="term" value="F:metal ion binding"/>
    <property type="evidence" value="ECO:0007669"/>
    <property type="project" value="UniProtKB-KW"/>
</dbReference>
<feature type="binding site" evidence="14">
    <location>
        <position position="330"/>
    </location>
    <ligand>
        <name>a divalent metal cation</name>
        <dbReference type="ChEBI" id="CHEBI:60240"/>
    </ligand>
</feature>
<dbReference type="InterPro" id="IPR003526">
    <property type="entry name" value="MECDP_synthase"/>
</dbReference>
<evidence type="ECO:0000256" key="10">
    <source>
        <dbReference type="ARBA" id="ARBA00022723"/>
    </source>
</evidence>
<accession>A0A939RUR3</accession>
<name>A0A939RUR3_9CELL</name>
<dbReference type="InterPro" id="IPR029044">
    <property type="entry name" value="Nucleotide-diphossugar_trans"/>
</dbReference>
<comment type="function">
    <text evidence="14">Bifunctional enzyme that catalyzes the formation of 4-diphosphocytidyl-2-C-methyl-D-erythritol from CTP and 2-C-methyl-D-erythritol 4-phosphate (MEP) (IspD), and catalyzes the conversion of 4-diphosphocytidyl-2-C-methyl-D-erythritol 2-phosphate (CDP-ME2P) to 2-C-methyl-D-erythritol 2,4-cyclodiphosphate (ME-CPP) with a corresponding release of cytidine 5-monophosphate (CMP) (IspF).</text>
</comment>
<dbReference type="EMBL" id="JAGEMK010000009">
    <property type="protein sequence ID" value="MBO1752949.1"/>
    <property type="molecule type" value="Genomic_DNA"/>
</dbReference>
<feature type="binding site" evidence="14">
    <location>
        <position position="427"/>
    </location>
    <ligand>
        <name>4-CDP-2-C-methyl-D-erythritol 2-phosphate</name>
        <dbReference type="ChEBI" id="CHEBI:57919"/>
    </ligand>
</feature>
<comment type="similarity">
    <text evidence="14">In the C-terminal section; belongs to the IspF family.</text>
</comment>
<dbReference type="RefSeq" id="WP_208056642.1">
    <property type="nucleotide sequence ID" value="NZ_JAGEMK010000009.1"/>
</dbReference>
<feature type="binding site" evidence="14">
    <location>
        <position position="293"/>
    </location>
    <ligand>
        <name>a divalent metal cation</name>
        <dbReference type="ChEBI" id="CHEBI:60240"/>
    </ligand>
</feature>
<dbReference type="InterPro" id="IPR036571">
    <property type="entry name" value="MECDP_synthase_sf"/>
</dbReference>
<feature type="compositionally biased region" description="Basic and acidic residues" evidence="15">
    <location>
        <begin position="168"/>
        <end position="182"/>
    </location>
</feature>
<dbReference type="GO" id="GO:0008685">
    <property type="term" value="F:2-C-methyl-D-erythritol 2,4-cyclodiphosphate synthase activity"/>
    <property type="evidence" value="ECO:0007669"/>
    <property type="project" value="UniProtKB-UniRule"/>
</dbReference>
<feature type="site" description="Transition state stabilizer" evidence="14">
    <location>
        <position position="32"/>
    </location>
</feature>
<sequence length="443" mass="44545">MDRPREQQLVPPVVAVLTAAGSGLRLGSPLPKALVEVGGVALVARAAVGLVEAYPLARLVVTAPEGSVDAVARAVREALATVPGPRVTAEVVPGRASRQGSVAAGLEALTRSGALGVTEQPDPVVLVHDAARPFVPAAVVRAVVDAVVDGHGAVVPGLAVTDTVKQVEDAPQRAEDDQRQDGAARAPRRVVATPPRPALRAVQTPQGFRGSVLREAHVAGAARAQDEATAATDDAALVEALGHDVWVVDGHAEAFKITTPADLEAAHRLLAARGAPSPTARPAALPRTGFGVDVHAFADPESGRELWLGGLHWPGENGLEGHSDADVAAHAAADALLSAAGLGDLGSNFGTSDPAWAGAAGAALLGEAARRVRAAGFTIGNVAVQVIGNRPRIGPRRAEAEAALTQACGAPVSLSATTTDGLGLTGRGEGVAALATALVVISS</sequence>
<dbReference type="PROSITE" id="PS01295">
    <property type="entry name" value="ISPD"/>
    <property type="match status" value="1"/>
</dbReference>
<dbReference type="InterPro" id="IPR026596">
    <property type="entry name" value="IspD/F"/>
</dbReference>
<evidence type="ECO:0000313" key="17">
    <source>
        <dbReference type="EMBL" id="MBO1752949.1"/>
    </source>
</evidence>
<feature type="region of interest" description="2-C-methyl-D-erythritol 2,4-cyclodiphosphate synthase" evidence="14">
    <location>
        <begin position="287"/>
        <end position="443"/>
    </location>
</feature>
<gene>
    <name evidence="14" type="primary">ispDF</name>
    <name evidence="17" type="ORF">J4G33_14140</name>
</gene>
<dbReference type="CDD" id="cd00554">
    <property type="entry name" value="MECDP_synthase"/>
    <property type="match status" value="1"/>
</dbReference>
<comment type="caution">
    <text evidence="17">The sequence shown here is derived from an EMBL/GenBank/DDBJ whole genome shotgun (WGS) entry which is preliminary data.</text>
</comment>
<comment type="catalytic activity">
    <reaction evidence="1 14">
        <text>4-CDP-2-C-methyl-D-erythritol 2-phosphate = 2-C-methyl-D-erythritol 2,4-cyclic diphosphate + CMP</text>
        <dbReference type="Rhea" id="RHEA:23864"/>
        <dbReference type="ChEBI" id="CHEBI:57919"/>
        <dbReference type="ChEBI" id="CHEBI:58483"/>
        <dbReference type="ChEBI" id="CHEBI:60377"/>
        <dbReference type="EC" id="4.6.1.12"/>
    </reaction>
</comment>
<evidence type="ECO:0000259" key="16">
    <source>
        <dbReference type="Pfam" id="PF02542"/>
    </source>
</evidence>
<feature type="compositionally biased region" description="Low complexity" evidence="15">
    <location>
        <begin position="183"/>
        <end position="192"/>
    </location>
</feature>
<dbReference type="EC" id="4.6.1.12" evidence="14"/>
<feature type="binding site" evidence="14">
    <location>
        <begin position="293"/>
        <end position="295"/>
    </location>
    <ligand>
        <name>4-CDP-2-C-methyl-D-erythritol 2-phosphate</name>
        <dbReference type="ChEBI" id="CHEBI:57919"/>
    </ligand>
</feature>
<evidence type="ECO:0000256" key="7">
    <source>
        <dbReference type="ARBA" id="ARBA00009789"/>
    </source>
</evidence>
<keyword evidence="13 14" id="KW-0511">Multifunctional enzyme</keyword>
<evidence type="ECO:0000256" key="9">
    <source>
        <dbReference type="ARBA" id="ARBA00022695"/>
    </source>
</evidence>
<keyword evidence="18" id="KW-1185">Reference proteome</keyword>
<feature type="binding site" evidence="14">
    <location>
        <position position="295"/>
    </location>
    <ligand>
        <name>a divalent metal cation</name>
        <dbReference type="ChEBI" id="CHEBI:60240"/>
    </ligand>
</feature>
<dbReference type="SUPFAM" id="SSF69765">
    <property type="entry name" value="IpsF-like"/>
    <property type="match status" value="1"/>
</dbReference>
<dbReference type="InterPro" id="IPR001228">
    <property type="entry name" value="IspD"/>
</dbReference>
<dbReference type="HAMAP" id="MF_00108">
    <property type="entry name" value="IspD"/>
    <property type="match status" value="1"/>
</dbReference>
<dbReference type="GO" id="GO:0050518">
    <property type="term" value="F:2-C-methyl-D-erythritol 4-phosphate cytidylyltransferase activity"/>
    <property type="evidence" value="ECO:0007669"/>
    <property type="project" value="UniProtKB-UniRule"/>
</dbReference>
<feature type="binding site" evidence="14">
    <location>
        <begin position="417"/>
        <end position="420"/>
    </location>
    <ligand>
        <name>4-CDP-2-C-methyl-D-erythritol 2-phosphate</name>
        <dbReference type="ChEBI" id="CHEBI:57919"/>
    </ligand>
</feature>
<dbReference type="Gene3D" id="3.30.1330.50">
    <property type="entry name" value="2-C-methyl-D-erythritol 2,4-cyclodiphosphate synthase"/>
    <property type="match status" value="1"/>
</dbReference>
<comment type="pathway">
    <text evidence="5 14">Isoprenoid biosynthesis; isopentenyl diphosphate biosynthesis via DXP pathway; isopentenyl diphosphate from 1-deoxy-D-xylulose 5-phosphate: step 2/6.</text>
</comment>
<feature type="domain" description="2-C-methyl-D-erythritol 2,4-cyclodiphosphate synthase" evidence="16">
    <location>
        <begin position="287"/>
        <end position="439"/>
    </location>
</feature>
<feature type="region of interest" description="2-C-methyl-D-erythritol 4-phosphate cytidylyltransferase" evidence="14">
    <location>
        <begin position="1"/>
        <end position="286"/>
    </location>
</feature>
<feature type="site" description="Positions MEP for the nucleophilic attack" evidence="14">
    <location>
        <position position="196"/>
    </location>
</feature>
<evidence type="ECO:0000256" key="15">
    <source>
        <dbReference type="SAM" id="MobiDB-lite"/>
    </source>
</evidence>
<evidence type="ECO:0000256" key="12">
    <source>
        <dbReference type="ARBA" id="ARBA00023239"/>
    </source>
</evidence>
<dbReference type="InterPro" id="IPR020555">
    <property type="entry name" value="MECDP_synthase_CS"/>
</dbReference>
<keyword evidence="12 14" id="KW-0456">Lyase</keyword>
<keyword evidence="8 14" id="KW-0808">Transferase</keyword>
<protein>
    <recommendedName>
        <fullName evidence="14">Bifunctional enzyme IspD/IspF</fullName>
    </recommendedName>
    <domain>
        <recommendedName>
            <fullName evidence="14">2-C-methyl-D-erythritol 4-phosphate cytidylyltransferase</fullName>
            <ecNumber evidence="14">2.7.7.60</ecNumber>
        </recommendedName>
        <alternativeName>
            <fullName evidence="14">4-diphosphocytidyl-2C-methyl-D-erythritol synthase</fullName>
        </alternativeName>
        <alternativeName>
            <fullName evidence="14">MEP cytidylyltransferase</fullName>
            <shortName evidence="14">MCT</shortName>
        </alternativeName>
    </domain>
    <domain>
        <recommendedName>
            <fullName evidence="14">2-C-methyl-D-erythritol 2,4-cyclodiphosphate synthase</fullName>
            <shortName evidence="14">MECDP-synthase</shortName>
            <shortName evidence="14">MECPP-synthase</shortName>
            <shortName evidence="14">MECPS</shortName>
            <ecNumber evidence="14">4.6.1.12</ecNumber>
        </recommendedName>
    </domain>
</protein>
<dbReference type="Proteomes" id="UP000664209">
    <property type="component" value="Unassembled WGS sequence"/>
</dbReference>
<evidence type="ECO:0000256" key="6">
    <source>
        <dbReference type="ARBA" id="ARBA00008480"/>
    </source>
</evidence>
<comment type="similarity">
    <text evidence="7">Belongs to the IspD/TarI cytidylyltransferase family. IspD subfamily.</text>
</comment>
<dbReference type="PANTHER" id="PTHR43181:SF1">
    <property type="entry name" value="2-C-METHYL-D-ERYTHRITOL 2,4-CYCLODIPHOSPHATE SYNTHASE, CHLOROPLASTIC"/>
    <property type="match status" value="1"/>
</dbReference>
<comment type="catalytic activity">
    <reaction evidence="2 14">
        <text>2-C-methyl-D-erythritol 4-phosphate + CTP + H(+) = 4-CDP-2-C-methyl-D-erythritol + diphosphate</text>
        <dbReference type="Rhea" id="RHEA:13429"/>
        <dbReference type="ChEBI" id="CHEBI:15378"/>
        <dbReference type="ChEBI" id="CHEBI:33019"/>
        <dbReference type="ChEBI" id="CHEBI:37563"/>
        <dbReference type="ChEBI" id="CHEBI:57823"/>
        <dbReference type="ChEBI" id="CHEBI:58262"/>
        <dbReference type="EC" id="2.7.7.60"/>
    </reaction>
</comment>
<organism evidence="17 18">
    <name type="scientific">Actinotalea soli</name>
    <dbReference type="NCBI Taxonomy" id="2819234"/>
    <lineage>
        <taxon>Bacteria</taxon>
        <taxon>Bacillati</taxon>
        <taxon>Actinomycetota</taxon>
        <taxon>Actinomycetes</taxon>
        <taxon>Micrococcales</taxon>
        <taxon>Cellulomonadaceae</taxon>
        <taxon>Actinotalea</taxon>
    </lineage>
</organism>
<dbReference type="GO" id="GO:0019288">
    <property type="term" value="P:isopentenyl diphosphate biosynthetic process, methylerythritol 4-phosphate pathway"/>
    <property type="evidence" value="ECO:0007669"/>
    <property type="project" value="UniProtKB-UniRule"/>
</dbReference>
<evidence type="ECO:0000256" key="11">
    <source>
        <dbReference type="ARBA" id="ARBA00023229"/>
    </source>
</evidence>
<dbReference type="Gene3D" id="3.90.550.10">
    <property type="entry name" value="Spore Coat Polysaccharide Biosynthesis Protein SpsA, Chain A"/>
    <property type="match status" value="1"/>
</dbReference>
<evidence type="ECO:0000256" key="14">
    <source>
        <dbReference type="HAMAP-Rule" id="MF_01520"/>
    </source>
</evidence>
<dbReference type="NCBIfam" id="TIGR00151">
    <property type="entry name" value="ispF"/>
    <property type="match status" value="1"/>
</dbReference>
<feature type="region of interest" description="Disordered" evidence="15">
    <location>
        <begin position="168"/>
        <end position="192"/>
    </location>
</feature>
<keyword evidence="10 14" id="KW-0479">Metal-binding</keyword>
<dbReference type="InterPro" id="IPR034683">
    <property type="entry name" value="IspD/TarI"/>
</dbReference>
<feature type="site" description="Transition state stabilizer" evidence="14">
    <location>
        <position position="25"/>
    </location>
</feature>
<keyword evidence="11 14" id="KW-0414">Isoprene biosynthesis</keyword>
<dbReference type="HAMAP" id="MF_01520">
    <property type="entry name" value="IspDF"/>
    <property type="match status" value="1"/>
</dbReference>
<comment type="pathway">
    <text evidence="4 14">Isoprenoid biosynthesis; isopentenyl diphosphate biosynthesis via DXP pathway; isopentenyl diphosphate from 1-deoxy-D-xylulose 5-phosphate: step 4/6.</text>
</comment>
<evidence type="ECO:0000256" key="8">
    <source>
        <dbReference type="ARBA" id="ARBA00022679"/>
    </source>
</evidence>
<evidence type="ECO:0000256" key="13">
    <source>
        <dbReference type="ARBA" id="ARBA00023268"/>
    </source>
</evidence>
<feature type="binding site" evidence="14">
    <location>
        <begin position="344"/>
        <end position="346"/>
    </location>
    <ligand>
        <name>4-CDP-2-C-methyl-D-erythritol 2-phosphate</name>
        <dbReference type="ChEBI" id="CHEBI:57919"/>
    </ligand>
</feature>
<dbReference type="PANTHER" id="PTHR43181">
    <property type="entry name" value="2-C-METHYL-D-ERYTHRITOL 2,4-CYCLODIPHOSPHATE SYNTHASE, CHLOROPLASTIC"/>
    <property type="match status" value="1"/>
</dbReference>
<dbReference type="GO" id="GO:0016114">
    <property type="term" value="P:terpenoid biosynthetic process"/>
    <property type="evidence" value="ECO:0007669"/>
    <property type="project" value="InterPro"/>
</dbReference>
<evidence type="ECO:0000256" key="5">
    <source>
        <dbReference type="ARBA" id="ARBA00004787"/>
    </source>
</evidence>
<comment type="similarity">
    <text evidence="14">In the N-terminal section; belongs to the IspD/TarI cytidylyltransferase family. IspD subfamily.</text>
</comment>
<dbReference type="EC" id="2.7.7.60" evidence="14"/>
<evidence type="ECO:0000256" key="4">
    <source>
        <dbReference type="ARBA" id="ARBA00004709"/>
    </source>
</evidence>
<dbReference type="HAMAP" id="MF_00107">
    <property type="entry name" value="IspF"/>
    <property type="match status" value="1"/>
</dbReference>
<dbReference type="AlphaFoldDB" id="A0A939RUR3"/>
<evidence type="ECO:0000256" key="1">
    <source>
        <dbReference type="ARBA" id="ARBA00000200"/>
    </source>
</evidence>
<feature type="binding site" evidence="14">
    <location>
        <begin position="322"/>
        <end position="323"/>
    </location>
    <ligand>
        <name>4-CDP-2-C-methyl-D-erythritol 2-phosphate</name>
        <dbReference type="ChEBI" id="CHEBI:57919"/>
    </ligand>
</feature>
<dbReference type="Pfam" id="PF01128">
    <property type="entry name" value="IspD"/>
    <property type="match status" value="1"/>
</dbReference>
<feature type="site" description="Transition state stabilizer" evidence="14">
    <location>
        <position position="322"/>
    </location>
</feature>
<evidence type="ECO:0000313" key="18">
    <source>
        <dbReference type="Proteomes" id="UP000664209"/>
    </source>
</evidence>
<evidence type="ECO:0000256" key="3">
    <source>
        <dbReference type="ARBA" id="ARBA00001968"/>
    </source>
</evidence>
<reference evidence="17" key="1">
    <citation type="submission" date="2021-03" db="EMBL/GenBank/DDBJ databases">
        <title>Actinotalea soli sp. nov., isolated from soil.</title>
        <authorList>
            <person name="Ping W."/>
            <person name="Zhang J."/>
        </authorList>
    </citation>
    <scope>NUCLEOTIDE SEQUENCE</scope>
    <source>
        <strain evidence="17">BY-33</strain>
    </source>
</reference>
<comment type="caution">
    <text evidence="14">Lacks conserved residue(s) required for the propagation of feature annotation.</text>
</comment>
<comment type="cofactor">
    <cofactor evidence="3 14">
        <name>a divalent metal cation</name>
        <dbReference type="ChEBI" id="CHEBI:60240"/>
    </cofactor>
</comment>
<proteinExistence type="inferred from homology"/>
<dbReference type="FunFam" id="3.30.1330.50:FF:000003">
    <property type="entry name" value="2-C-methyl-D-erythritol 2,4-cyclodiphosphate synthase"/>
    <property type="match status" value="1"/>
</dbReference>